<keyword evidence="2" id="KW-0732">Signal</keyword>
<evidence type="ECO:0000313" key="4">
    <source>
        <dbReference type="Proteomes" id="UP000483004"/>
    </source>
</evidence>
<organism evidence="3 4">
    <name type="scientific">Actinomadura montaniterrae</name>
    <dbReference type="NCBI Taxonomy" id="1803903"/>
    <lineage>
        <taxon>Bacteria</taxon>
        <taxon>Bacillati</taxon>
        <taxon>Actinomycetota</taxon>
        <taxon>Actinomycetes</taxon>
        <taxon>Streptosporangiales</taxon>
        <taxon>Thermomonosporaceae</taxon>
        <taxon>Actinomadura</taxon>
    </lineage>
</organism>
<accession>A0A6L3WA17</accession>
<dbReference type="AlphaFoldDB" id="A0A6L3WA17"/>
<evidence type="ECO:0000256" key="1">
    <source>
        <dbReference type="SAM" id="Coils"/>
    </source>
</evidence>
<feature type="chain" id="PRO_5027050540" description="HNH endonuclease" evidence="2">
    <location>
        <begin position="32"/>
        <end position="305"/>
    </location>
</feature>
<gene>
    <name evidence="3" type="ORF">F9B16_00780</name>
</gene>
<keyword evidence="1" id="KW-0175">Coiled coil</keyword>
<dbReference type="RefSeq" id="WP_192808535.1">
    <property type="nucleotide sequence ID" value="NZ_WBMR01000001.1"/>
</dbReference>
<evidence type="ECO:0000313" key="3">
    <source>
        <dbReference type="EMBL" id="KAB2390401.1"/>
    </source>
</evidence>
<dbReference type="Proteomes" id="UP000483004">
    <property type="component" value="Unassembled WGS sequence"/>
</dbReference>
<feature type="signal peptide" evidence="2">
    <location>
        <begin position="1"/>
        <end position="31"/>
    </location>
</feature>
<reference evidence="3 4" key="1">
    <citation type="submission" date="2019-09" db="EMBL/GenBank/DDBJ databases">
        <title>Actinomadura physcomitrii sp. nov., a novel actinomycete isolated from moss [Physcomitrium sphaericum (Ludw) Fuernr].</title>
        <authorList>
            <person name="Liu C."/>
            <person name="Zhuang X."/>
        </authorList>
    </citation>
    <scope>NUCLEOTIDE SEQUENCE [LARGE SCALE GENOMIC DNA]</scope>
    <source>
        <strain evidence="3 4">CYP1-1B</strain>
    </source>
</reference>
<feature type="coiled-coil region" evidence="1">
    <location>
        <begin position="278"/>
        <end position="305"/>
    </location>
</feature>
<keyword evidence="4" id="KW-1185">Reference proteome</keyword>
<sequence>MMRTPRRIAGLLAALPLAALLTATGSPQALADPAYQELCAGPVAELQAIQARIREHNARPHTGPYSAAAAAYDAEAATLRGEQNRALSRLMACERSLDQMQARYPRSTIMSPSADDVTKIETALKKVTDAEKQAATRWNAKTYDYLKYGQGKSGMTKRVDRQPAKLPPSVYSVYKALDQTRPTFPKTAYLQGVQAPKTGTPDPAYPPSSGRLVNSTHMDHIVPLRRLVSMRGFLKLTPSNMYIVANSPANGQWLSGSANLSKGSGSAALTSGTSPAWRQQQARLRQKAETELQELIDALLKSQRS</sequence>
<evidence type="ECO:0008006" key="5">
    <source>
        <dbReference type="Google" id="ProtNLM"/>
    </source>
</evidence>
<dbReference type="EMBL" id="WBMR01000001">
    <property type="protein sequence ID" value="KAB2390401.1"/>
    <property type="molecule type" value="Genomic_DNA"/>
</dbReference>
<comment type="caution">
    <text evidence="3">The sequence shown here is derived from an EMBL/GenBank/DDBJ whole genome shotgun (WGS) entry which is preliminary data.</text>
</comment>
<evidence type="ECO:0000256" key="2">
    <source>
        <dbReference type="SAM" id="SignalP"/>
    </source>
</evidence>
<name>A0A6L3WA17_9ACTN</name>
<protein>
    <recommendedName>
        <fullName evidence="5">HNH endonuclease</fullName>
    </recommendedName>
</protein>
<proteinExistence type="predicted"/>